<sequence>MSFPPIGWNAARALTTSVTTYWTAQPEPSQQKIASLQYYISPRLQVADTAPDRPVNPRPRTVHRATTDSVV</sequence>
<name>A0A1X0DUK3_MYCHE</name>
<accession>A0A1X0DUK3</accession>
<comment type="caution">
    <text evidence="2">The sequence shown here is derived from an EMBL/GenBank/DDBJ whole genome shotgun (WGS) entry which is preliminary data.</text>
</comment>
<evidence type="ECO:0000256" key="1">
    <source>
        <dbReference type="SAM" id="MobiDB-lite"/>
    </source>
</evidence>
<evidence type="ECO:0000313" key="2">
    <source>
        <dbReference type="EMBL" id="ORA76036.1"/>
    </source>
</evidence>
<dbReference type="AlphaFoldDB" id="A0A1X0DUK3"/>
<dbReference type="Proteomes" id="UP000192566">
    <property type="component" value="Unassembled WGS sequence"/>
</dbReference>
<dbReference type="EMBL" id="MVHR01000003">
    <property type="protein sequence ID" value="ORA76036.1"/>
    <property type="molecule type" value="Genomic_DNA"/>
</dbReference>
<evidence type="ECO:0000313" key="3">
    <source>
        <dbReference type="Proteomes" id="UP000192566"/>
    </source>
</evidence>
<protein>
    <submittedName>
        <fullName evidence="2">Uncharacterized protein</fullName>
    </submittedName>
</protein>
<gene>
    <name evidence="2" type="ORF">BST25_03425</name>
</gene>
<dbReference type="STRING" id="53376.BST25_03425"/>
<keyword evidence="3" id="KW-1185">Reference proteome</keyword>
<organism evidence="2 3">
    <name type="scientific">Mycobacterium heidelbergense</name>
    <dbReference type="NCBI Taxonomy" id="53376"/>
    <lineage>
        <taxon>Bacteria</taxon>
        <taxon>Bacillati</taxon>
        <taxon>Actinomycetota</taxon>
        <taxon>Actinomycetes</taxon>
        <taxon>Mycobacteriales</taxon>
        <taxon>Mycobacteriaceae</taxon>
        <taxon>Mycobacterium</taxon>
        <taxon>Mycobacterium simiae complex</taxon>
    </lineage>
</organism>
<feature type="region of interest" description="Disordered" evidence="1">
    <location>
        <begin position="48"/>
        <end position="71"/>
    </location>
</feature>
<proteinExistence type="predicted"/>
<reference evidence="2 3" key="1">
    <citation type="submission" date="2017-02" db="EMBL/GenBank/DDBJ databases">
        <title>The new phylogeny of genus Mycobacterium.</title>
        <authorList>
            <person name="Tortoli E."/>
            <person name="Trovato A."/>
            <person name="Cirillo D.M."/>
        </authorList>
    </citation>
    <scope>NUCLEOTIDE SEQUENCE [LARGE SCALE GENOMIC DNA]</scope>
    <source>
        <strain evidence="2 3">DSM 44471</strain>
    </source>
</reference>